<dbReference type="EMBL" id="AP022871">
    <property type="protein sequence ID" value="BCB88560.1"/>
    <property type="molecule type" value="Genomic_DNA"/>
</dbReference>
<keyword evidence="7" id="KW-1185">Reference proteome</keyword>
<keyword evidence="4" id="KW-0560">Oxidoreductase</keyword>
<accession>A0A6F8YQY5</accession>
<dbReference type="SUPFAM" id="SSF51905">
    <property type="entry name" value="FAD/NAD(P)-binding domain"/>
    <property type="match status" value="1"/>
</dbReference>
<dbReference type="AlphaFoldDB" id="A0A6F8YQY5"/>
<gene>
    <name evidence="6" type="ORF">Psuf_058730</name>
</gene>
<dbReference type="InterPro" id="IPR003953">
    <property type="entry name" value="FAD-dep_OxRdtase_2_FAD-bd"/>
</dbReference>
<evidence type="ECO:0000313" key="7">
    <source>
        <dbReference type="Proteomes" id="UP000503011"/>
    </source>
</evidence>
<reference evidence="6 7" key="1">
    <citation type="submission" date="2020-03" db="EMBL/GenBank/DDBJ databases">
        <title>Whole genome shotgun sequence of Phytohabitans suffuscus NBRC 105367.</title>
        <authorList>
            <person name="Komaki H."/>
            <person name="Tamura T."/>
        </authorList>
    </citation>
    <scope>NUCLEOTIDE SEQUENCE [LARGE SCALE GENOMIC DNA]</scope>
    <source>
        <strain evidence="6 7">NBRC 105367</strain>
    </source>
</reference>
<dbReference type="SUPFAM" id="SSF56425">
    <property type="entry name" value="Succinate dehydrogenase/fumarate reductase flavoprotein, catalytic domain"/>
    <property type="match status" value="1"/>
</dbReference>
<keyword evidence="3" id="KW-0274">FAD</keyword>
<feature type="domain" description="FAD-dependent oxidoreductase 2 FAD-binding" evidence="5">
    <location>
        <begin position="5"/>
        <end position="449"/>
    </location>
</feature>
<reference evidence="6 7" key="2">
    <citation type="submission" date="2020-03" db="EMBL/GenBank/DDBJ databases">
        <authorList>
            <person name="Ichikawa N."/>
            <person name="Kimura A."/>
            <person name="Kitahashi Y."/>
            <person name="Uohara A."/>
        </authorList>
    </citation>
    <scope>NUCLEOTIDE SEQUENCE [LARGE SCALE GENOMIC DNA]</scope>
    <source>
        <strain evidence="6 7">NBRC 105367</strain>
    </source>
</reference>
<dbReference type="Gene3D" id="3.90.700.10">
    <property type="entry name" value="Succinate dehydrogenase/fumarate reductase flavoprotein, catalytic domain"/>
    <property type="match status" value="1"/>
</dbReference>
<evidence type="ECO:0000256" key="1">
    <source>
        <dbReference type="ARBA" id="ARBA00001974"/>
    </source>
</evidence>
<organism evidence="6 7">
    <name type="scientific">Phytohabitans suffuscus</name>
    <dbReference type="NCBI Taxonomy" id="624315"/>
    <lineage>
        <taxon>Bacteria</taxon>
        <taxon>Bacillati</taxon>
        <taxon>Actinomycetota</taxon>
        <taxon>Actinomycetes</taxon>
        <taxon>Micromonosporales</taxon>
        <taxon>Micromonosporaceae</taxon>
    </lineage>
</organism>
<evidence type="ECO:0000256" key="2">
    <source>
        <dbReference type="ARBA" id="ARBA00022630"/>
    </source>
</evidence>
<dbReference type="Proteomes" id="UP000503011">
    <property type="component" value="Chromosome"/>
</dbReference>
<protein>
    <recommendedName>
        <fullName evidence="5">FAD-dependent oxidoreductase 2 FAD-binding domain-containing protein</fullName>
    </recommendedName>
</protein>
<dbReference type="PANTHER" id="PTHR43400:SF7">
    <property type="entry name" value="FAD-DEPENDENT OXIDOREDUCTASE 2 FAD BINDING DOMAIN-CONTAINING PROTEIN"/>
    <property type="match status" value="1"/>
</dbReference>
<sequence length="487" mass="52196">MSDYDVVVLGAGIAGMCAAIAAAEEGRSVLLVDAEDSIGGRSQFSTGMIMAAGTRFQREKGVEDDAESLFRHYMTLNQWKVDAGVVKALCYEVGPAVEWLADMGLQIKDVYFSGDENVPRGHVTVGGDAIVKVLHSRVRNAGIDIALRRRVDQLVVEDGRVTGVRVGDDSISASVVVLATGGIEGNPRLIEKYIPMAVELAGTRGVYPNGGAEVAKYSQGDAIPLSQQVGAQITGFNRFLANITPGFSTESDTYFPAWLVVVNSEGRRFYDEMSPYSVTQPIVYEQGGPVYAIFDDEAKRAAQPRTTEKQRKVRIPGQTWEDWIEPVIDENVHTGKVIKRDTIAGLARALDIPPDNLVKTLQKYNADVAAGEDTQFLKKPDYMRPVTSGPFYAAEVRLSRLSVTAVGPKVDRDGRVLDGGNAPIRGLFAAGECTGGVLGDVYVGSGNALANCIAFGRVAGRSAARSVGRSRVVAMAGEIAAPHSERP</sequence>
<dbReference type="KEGG" id="psuu:Psuf_058730"/>
<evidence type="ECO:0000259" key="5">
    <source>
        <dbReference type="Pfam" id="PF00890"/>
    </source>
</evidence>
<dbReference type="InterPro" id="IPR050315">
    <property type="entry name" value="FAD-oxidoreductase_2"/>
</dbReference>
<proteinExistence type="predicted"/>
<dbReference type="InterPro" id="IPR027477">
    <property type="entry name" value="Succ_DH/fumarate_Rdtase_cat_sf"/>
</dbReference>
<dbReference type="Pfam" id="PF00890">
    <property type="entry name" value="FAD_binding_2"/>
    <property type="match status" value="1"/>
</dbReference>
<evidence type="ECO:0000256" key="4">
    <source>
        <dbReference type="ARBA" id="ARBA00023002"/>
    </source>
</evidence>
<dbReference type="PANTHER" id="PTHR43400">
    <property type="entry name" value="FUMARATE REDUCTASE"/>
    <property type="match status" value="1"/>
</dbReference>
<dbReference type="Gene3D" id="3.50.50.60">
    <property type="entry name" value="FAD/NAD(P)-binding domain"/>
    <property type="match status" value="1"/>
</dbReference>
<name>A0A6F8YQY5_9ACTN</name>
<dbReference type="PRINTS" id="PR00368">
    <property type="entry name" value="FADPNR"/>
</dbReference>
<evidence type="ECO:0000256" key="3">
    <source>
        <dbReference type="ARBA" id="ARBA00022827"/>
    </source>
</evidence>
<keyword evidence="2" id="KW-0285">Flavoprotein</keyword>
<dbReference type="RefSeq" id="WP_173160044.1">
    <property type="nucleotide sequence ID" value="NZ_AP022871.1"/>
</dbReference>
<evidence type="ECO:0000313" key="6">
    <source>
        <dbReference type="EMBL" id="BCB88560.1"/>
    </source>
</evidence>
<dbReference type="GO" id="GO:0033765">
    <property type="term" value="F:steroid dehydrogenase activity, acting on the CH-CH group of donors"/>
    <property type="evidence" value="ECO:0007669"/>
    <property type="project" value="UniProtKB-ARBA"/>
</dbReference>
<dbReference type="InterPro" id="IPR036188">
    <property type="entry name" value="FAD/NAD-bd_sf"/>
</dbReference>
<comment type="cofactor">
    <cofactor evidence="1">
        <name>FAD</name>
        <dbReference type="ChEBI" id="CHEBI:57692"/>
    </cofactor>
</comment>